<comment type="cofactor">
    <cofactor evidence="4">
        <name>pyridoxal 5'-phosphate</name>
        <dbReference type="ChEBI" id="CHEBI:597326"/>
    </cofactor>
</comment>
<dbReference type="PROSITE" id="PS00105">
    <property type="entry name" value="AA_TRANSFER_CLASS_1"/>
    <property type="match status" value="1"/>
</dbReference>
<dbReference type="Pfam" id="PF00155">
    <property type="entry name" value="Aminotran_1_2"/>
    <property type="match status" value="1"/>
</dbReference>
<dbReference type="PANTHER" id="PTHR43643:SF3">
    <property type="entry name" value="HISTIDINOL-PHOSPHATE AMINOTRANSFERASE"/>
    <property type="match status" value="1"/>
</dbReference>
<comment type="caution">
    <text evidence="6">The sequence shown here is derived from an EMBL/GenBank/DDBJ whole genome shotgun (WGS) entry which is preliminary data.</text>
</comment>
<dbReference type="AlphaFoldDB" id="A0A147JUW0"/>
<accession>A0A147JUW0</accession>
<organism evidence="6 7">
    <name type="scientific">Hadarchaeum yellowstonense</name>
    <dbReference type="NCBI Taxonomy" id="1776334"/>
    <lineage>
        <taxon>Archaea</taxon>
        <taxon>Methanobacteriati</taxon>
        <taxon>Candidatus Hadarchaeota</taxon>
        <taxon>Candidatus Hadarchaeia</taxon>
        <taxon>Candidatus Hadarchaeales</taxon>
        <taxon>Candidatus Hadarchaeaceae</taxon>
        <taxon>Candidatus Hadarchaeum</taxon>
    </lineage>
</organism>
<dbReference type="STRING" id="1776334.APZ16_04650"/>
<dbReference type="InterPro" id="IPR004838">
    <property type="entry name" value="NHTrfase_class1_PyrdxlP-BS"/>
</dbReference>
<dbReference type="InterPro" id="IPR004839">
    <property type="entry name" value="Aminotransferase_I/II_large"/>
</dbReference>
<dbReference type="PANTHER" id="PTHR43643">
    <property type="entry name" value="HISTIDINOL-PHOSPHATE AMINOTRANSFERASE 2"/>
    <property type="match status" value="1"/>
</dbReference>
<sequence length="332" mass="37927">MREILDLGVADLKFLPPATVLRELRRELSKINLYPSGDYLELKKAYCDYLGPELAMQPENLVFGNGLDEVIDLVTRVWGGVNLIPAPTFNQYSRAAMRSNQRAVSVNMLRHGRYELNFDSKDLRRATLVWVCNPNNPTGDLIPRRKIESIIESSEGMVAVDECYFEYTRETVADLVKECENLIVLRSFSKNFGIAGLRLGVAISRPENIEKIEKIRQPFNVNRLAEKAGVIVLRHKGEYEKIWQKVLKIGKEFAAEVERIGFRTFPVNANFVLVDFLSENKAREIFLKLEKNGIKTYPGWGEEDFEGNLSRHIRFAIGAEEKMKLVISVLKS</sequence>
<dbReference type="GO" id="GO:0030170">
    <property type="term" value="F:pyridoxal phosphate binding"/>
    <property type="evidence" value="ECO:0007669"/>
    <property type="project" value="InterPro"/>
</dbReference>
<evidence type="ECO:0000313" key="7">
    <source>
        <dbReference type="Proteomes" id="UP000074294"/>
    </source>
</evidence>
<dbReference type="EC" id="2.6.1.-" evidence="4"/>
<keyword evidence="1 4" id="KW-0032">Aminotransferase</keyword>
<dbReference type="GO" id="GO:0008483">
    <property type="term" value="F:transaminase activity"/>
    <property type="evidence" value="ECO:0007669"/>
    <property type="project" value="UniProtKB-KW"/>
</dbReference>
<evidence type="ECO:0000256" key="4">
    <source>
        <dbReference type="RuleBase" id="RU000481"/>
    </source>
</evidence>
<evidence type="ECO:0000313" key="6">
    <source>
        <dbReference type="EMBL" id="KUO40263.1"/>
    </source>
</evidence>
<evidence type="ECO:0000259" key="5">
    <source>
        <dbReference type="Pfam" id="PF00155"/>
    </source>
</evidence>
<keyword evidence="2 4" id="KW-0808">Transferase</keyword>
<protein>
    <recommendedName>
        <fullName evidence="4">Aminotransferase</fullName>
        <ecNumber evidence="4">2.6.1.-</ecNumber>
    </recommendedName>
</protein>
<evidence type="ECO:0000256" key="1">
    <source>
        <dbReference type="ARBA" id="ARBA00022576"/>
    </source>
</evidence>
<dbReference type="InterPro" id="IPR015422">
    <property type="entry name" value="PyrdxlP-dep_Trfase_small"/>
</dbReference>
<dbReference type="InterPro" id="IPR050106">
    <property type="entry name" value="HistidinolP_aminotransfase"/>
</dbReference>
<dbReference type="CDD" id="cd00609">
    <property type="entry name" value="AAT_like"/>
    <property type="match status" value="1"/>
</dbReference>
<comment type="similarity">
    <text evidence="4">Belongs to the class-I pyridoxal-phosphate-dependent aminotransferase family.</text>
</comment>
<dbReference type="EMBL" id="LQMQ01000045">
    <property type="protein sequence ID" value="KUO40263.1"/>
    <property type="molecule type" value="Genomic_DNA"/>
</dbReference>
<evidence type="ECO:0000256" key="2">
    <source>
        <dbReference type="ARBA" id="ARBA00022679"/>
    </source>
</evidence>
<dbReference type="Proteomes" id="UP000074294">
    <property type="component" value="Unassembled WGS sequence"/>
</dbReference>
<dbReference type="InterPro" id="IPR015421">
    <property type="entry name" value="PyrdxlP-dep_Trfase_major"/>
</dbReference>
<dbReference type="InterPro" id="IPR015424">
    <property type="entry name" value="PyrdxlP-dep_Trfase"/>
</dbReference>
<keyword evidence="3" id="KW-0663">Pyridoxal phosphate</keyword>
<feature type="domain" description="Aminotransferase class I/classII large" evidence="5">
    <location>
        <begin position="3"/>
        <end position="299"/>
    </location>
</feature>
<name>A0A147JUW0_HADYE</name>
<reference evidence="6 7" key="1">
    <citation type="journal article" date="2016" name="Nat. Microbiol.">
        <title>Genomic inference of the metabolism of cosmopolitan subsurface Archaea, Hadesarchaea.</title>
        <authorList>
            <person name="Baker B.J."/>
            <person name="Saw J.H."/>
            <person name="Lind A.E."/>
            <person name="Lazar C.S."/>
            <person name="Hinrichs K.-U."/>
            <person name="Teske A.P."/>
            <person name="Ettema T.J."/>
        </authorList>
    </citation>
    <scope>NUCLEOTIDE SEQUENCE [LARGE SCALE GENOMIC DNA]</scope>
</reference>
<dbReference type="SUPFAM" id="SSF53383">
    <property type="entry name" value="PLP-dependent transferases"/>
    <property type="match status" value="1"/>
</dbReference>
<dbReference type="Gene3D" id="3.40.640.10">
    <property type="entry name" value="Type I PLP-dependent aspartate aminotransferase-like (Major domain)"/>
    <property type="match status" value="1"/>
</dbReference>
<evidence type="ECO:0000256" key="3">
    <source>
        <dbReference type="ARBA" id="ARBA00022898"/>
    </source>
</evidence>
<proteinExistence type="inferred from homology"/>
<dbReference type="Gene3D" id="3.90.1150.10">
    <property type="entry name" value="Aspartate Aminotransferase, domain 1"/>
    <property type="match status" value="1"/>
</dbReference>
<gene>
    <name evidence="6" type="ORF">APZ16_04650</name>
</gene>